<dbReference type="HAMAP" id="MF_00235">
    <property type="entry name" value="Adenylate_kinase_Adk"/>
    <property type="match status" value="1"/>
</dbReference>
<reference evidence="8 9" key="1">
    <citation type="submission" date="2019-08" db="EMBL/GenBank/DDBJ databases">
        <title>Deep-cultivation of Planctomycetes and their phenomic and genomic characterization uncovers novel biology.</title>
        <authorList>
            <person name="Wiegand S."/>
            <person name="Jogler M."/>
            <person name="Boedeker C."/>
            <person name="Pinto D."/>
            <person name="Vollmers J."/>
            <person name="Rivas-Marin E."/>
            <person name="Kohn T."/>
            <person name="Peeters S.H."/>
            <person name="Heuer A."/>
            <person name="Rast P."/>
            <person name="Oberbeckmann S."/>
            <person name="Bunk B."/>
            <person name="Jeske O."/>
            <person name="Meyerdierks A."/>
            <person name="Storesund J.E."/>
            <person name="Kallscheuer N."/>
            <person name="Luecker S."/>
            <person name="Lage O.M."/>
            <person name="Pohl T."/>
            <person name="Merkel B.J."/>
            <person name="Hornburger P."/>
            <person name="Mueller R.-W."/>
            <person name="Bruemmer F."/>
            <person name="Labrenz M."/>
            <person name="Spormann A.M."/>
            <person name="Op den Camp H."/>
            <person name="Overmann J."/>
            <person name="Amann R."/>
            <person name="Jetten M.S.M."/>
            <person name="Mascher T."/>
            <person name="Medema M.H."/>
            <person name="Devos D.P."/>
            <person name="Kaster A.-K."/>
            <person name="Ovreas L."/>
            <person name="Rohde M."/>
            <person name="Galperin M.Y."/>
            <person name="Jogler C."/>
        </authorList>
    </citation>
    <scope>NUCLEOTIDE SEQUENCE [LARGE SCALE GENOMIC DNA]</scope>
    <source>
        <strain evidence="8 9">Pr1d</strain>
    </source>
</reference>
<feature type="region of interest" description="NMP" evidence="5">
    <location>
        <begin position="40"/>
        <end position="69"/>
    </location>
</feature>
<feature type="binding site" evidence="5">
    <location>
        <position position="46"/>
    </location>
    <ligand>
        <name>AMP</name>
        <dbReference type="ChEBI" id="CHEBI:456215"/>
    </ligand>
</feature>
<comment type="subunit">
    <text evidence="5 7">Monomer.</text>
</comment>
<dbReference type="InterPro" id="IPR033690">
    <property type="entry name" value="Adenylat_kinase_CS"/>
</dbReference>
<dbReference type="SUPFAM" id="SSF52540">
    <property type="entry name" value="P-loop containing nucleoside triphosphate hydrolases"/>
    <property type="match status" value="1"/>
</dbReference>
<keyword evidence="1 5" id="KW-0808">Transferase</keyword>
<dbReference type="GO" id="GO:0044209">
    <property type="term" value="P:AMP salvage"/>
    <property type="evidence" value="ECO:0007669"/>
    <property type="project" value="UniProtKB-UniRule"/>
</dbReference>
<keyword evidence="5 7" id="KW-0067">ATP-binding</keyword>
<dbReference type="RefSeq" id="WP_148072219.1">
    <property type="nucleotide sequence ID" value="NZ_CP042913.1"/>
</dbReference>
<accession>A0A5B9Q7P6</accession>
<dbReference type="KEGG" id="bgok:Pr1d_07150"/>
<dbReference type="InterPro" id="IPR027417">
    <property type="entry name" value="P-loop_NTPase"/>
</dbReference>
<comment type="function">
    <text evidence="5">Catalyzes the reversible transfer of the terminal phosphate group between ATP and AMP. Plays an important role in cellular energy homeostasis and in adenine nucleotide metabolism.</text>
</comment>
<comment type="domain">
    <text evidence="5">Consists of three domains, a large central CORE domain and two small peripheral domains, NMPbind and LID, which undergo movements during catalysis. The LID domain closes over the site of phosphoryl transfer upon ATP binding. Assembling and dissambling the active center during each catalytic cycle provides an effective means to prevent ATP hydrolysis.</text>
</comment>
<dbReference type="Gene3D" id="3.40.50.300">
    <property type="entry name" value="P-loop containing nucleotide triphosphate hydrolases"/>
    <property type="match status" value="1"/>
</dbReference>
<keyword evidence="5" id="KW-0963">Cytoplasm</keyword>
<keyword evidence="3 5" id="KW-0547">Nucleotide-binding</keyword>
<feature type="binding site" evidence="5">
    <location>
        <begin position="67"/>
        <end position="69"/>
    </location>
    <ligand>
        <name>AMP</name>
        <dbReference type="ChEBI" id="CHEBI:456215"/>
    </ligand>
</feature>
<evidence type="ECO:0000256" key="4">
    <source>
        <dbReference type="ARBA" id="ARBA00022777"/>
    </source>
</evidence>
<dbReference type="PANTHER" id="PTHR23359">
    <property type="entry name" value="NUCLEOTIDE KINASE"/>
    <property type="match status" value="1"/>
</dbReference>
<comment type="pathway">
    <text evidence="5">Purine metabolism; AMP biosynthesis via salvage pathway; AMP from ADP: step 1/1.</text>
</comment>
<comment type="caution">
    <text evidence="5">Lacks conserved residue(s) required for the propagation of feature annotation.</text>
</comment>
<evidence type="ECO:0000256" key="5">
    <source>
        <dbReference type="HAMAP-Rule" id="MF_00235"/>
    </source>
</evidence>
<evidence type="ECO:0000256" key="7">
    <source>
        <dbReference type="RuleBase" id="RU003331"/>
    </source>
</evidence>
<dbReference type="NCBIfam" id="NF001381">
    <property type="entry name" value="PRK00279.1-3"/>
    <property type="match status" value="1"/>
</dbReference>
<dbReference type="GO" id="GO:0005737">
    <property type="term" value="C:cytoplasm"/>
    <property type="evidence" value="ECO:0007669"/>
    <property type="project" value="UniProtKB-SubCell"/>
</dbReference>
<evidence type="ECO:0000256" key="3">
    <source>
        <dbReference type="ARBA" id="ARBA00022741"/>
    </source>
</evidence>
<dbReference type="GO" id="GO:0004017">
    <property type="term" value="F:AMP kinase activity"/>
    <property type="evidence" value="ECO:0007669"/>
    <property type="project" value="UniProtKB-UniRule"/>
</dbReference>
<dbReference type="UniPathway" id="UPA00588">
    <property type="reaction ID" value="UER00649"/>
</dbReference>
<comment type="subcellular location">
    <subcellularLocation>
        <location evidence="5 7">Cytoplasm</location>
    </subcellularLocation>
</comment>
<dbReference type="AlphaFoldDB" id="A0A5B9Q7P6"/>
<evidence type="ECO:0000313" key="9">
    <source>
        <dbReference type="Proteomes" id="UP000323917"/>
    </source>
</evidence>
<keyword evidence="2 5" id="KW-0545">Nucleotide biosynthesis</keyword>
<protein>
    <recommendedName>
        <fullName evidence="5 7">Adenylate kinase</fullName>
        <shortName evidence="5">AK</shortName>
        <ecNumber evidence="5 7">2.7.4.3</ecNumber>
    </recommendedName>
    <alternativeName>
        <fullName evidence="5">ATP-AMP transphosphorylase</fullName>
    </alternativeName>
    <alternativeName>
        <fullName evidence="5">ATP:AMP phosphotransferase</fullName>
    </alternativeName>
    <alternativeName>
        <fullName evidence="5">Adenylate monophosphate kinase</fullName>
    </alternativeName>
</protein>
<evidence type="ECO:0000256" key="6">
    <source>
        <dbReference type="RuleBase" id="RU003330"/>
    </source>
</evidence>
<dbReference type="NCBIfam" id="NF011100">
    <property type="entry name" value="PRK14527.1"/>
    <property type="match status" value="1"/>
</dbReference>
<dbReference type="EC" id="2.7.4.3" evidence="5 7"/>
<dbReference type="NCBIfam" id="NF011105">
    <property type="entry name" value="PRK14532.1"/>
    <property type="match status" value="1"/>
</dbReference>
<feature type="binding site" evidence="5">
    <location>
        <position position="143"/>
    </location>
    <ligand>
        <name>AMP</name>
        <dbReference type="ChEBI" id="CHEBI:456215"/>
    </ligand>
</feature>
<dbReference type="Pfam" id="PF00406">
    <property type="entry name" value="ADK"/>
    <property type="match status" value="1"/>
</dbReference>
<dbReference type="PROSITE" id="PS00113">
    <property type="entry name" value="ADENYLATE_KINASE"/>
    <property type="match status" value="1"/>
</dbReference>
<evidence type="ECO:0000256" key="1">
    <source>
        <dbReference type="ARBA" id="ARBA00022679"/>
    </source>
</evidence>
<feature type="binding site" evidence="5">
    <location>
        <position position="41"/>
    </location>
    <ligand>
        <name>AMP</name>
        <dbReference type="ChEBI" id="CHEBI:456215"/>
    </ligand>
</feature>
<dbReference type="InterPro" id="IPR000850">
    <property type="entry name" value="Adenylat/UMP-CMP_kin"/>
</dbReference>
<comment type="similarity">
    <text evidence="5 6">Belongs to the adenylate kinase family.</text>
</comment>
<organism evidence="8 9">
    <name type="scientific">Bythopirellula goksoeyrii</name>
    <dbReference type="NCBI Taxonomy" id="1400387"/>
    <lineage>
        <taxon>Bacteria</taxon>
        <taxon>Pseudomonadati</taxon>
        <taxon>Planctomycetota</taxon>
        <taxon>Planctomycetia</taxon>
        <taxon>Pirellulales</taxon>
        <taxon>Lacipirellulaceae</taxon>
        <taxon>Bythopirellula</taxon>
    </lineage>
</organism>
<dbReference type="CDD" id="cd01428">
    <property type="entry name" value="ADK"/>
    <property type="match status" value="1"/>
</dbReference>
<feature type="binding site" evidence="5">
    <location>
        <position position="137"/>
    </location>
    <ligand>
        <name>ATP</name>
        <dbReference type="ChEBI" id="CHEBI:30616"/>
    </ligand>
</feature>
<keyword evidence="9" id="KW-1185">Reference proteome</keyword>
<dbReference type="PRINTS" id="PR00094">
    <property type="entry name" value="ADENYLTKNASE"/>
</dbReference>
<dbReference type="OrthoDB" id="9805030at2"/>
<feature type="binding site" evidence="5">
    <location>
        <position position="102"/>
    </location>
    <ligand>
        <name>AMP</name>
        <dbReference type="ChEBI" id="CHEBI:456215"/>
    </ligand>
</feature>
<dbReference type="EMBL" id="CP042913">
    <property type="protein sequence ID" value="QEG33452.1"/>
    <property type="molecule type" value="Genomic_DNA"/>
</dbReference>
<feature type="binding site" evidence="5">
    <location>
        <position position="154"/>
    </location>
    <ligand>
        <name>AMP</name>
        <dbReference type="ChEBI" id="CHEBI:456215"/>
    </ligand>
</feature>
<comment type="catalytic activity">
    <reaction evidence="5 7">
        <text>AMP + ATP = 2 ADP</text>
        <dbReference type="Rhea" id="RHEA:12973"/>
        <dbReference type="ChEBI" id="CHEBI:30616"/>
        <dbReference type="ChEBI" id="CHEBI:456215"/>
        <dbReference type="ChEBI" id="CHEBI:456216"/>
        <dbReference type="EC" id="2.7.4.3"/>
    </reaction>
</comment>
<dbReference type="GO" id="GO:0005524">
    <property type="term" value="F:ATP binding"/>
    <property type="evidence" value="ECO:0007669"/>
    <property type="project" value="UniProtKB-UniRule"/>
</dbReference>
<evidence type="ECO:0000313" key="8">
    <source>
        <dbReference type="EMBL" id="QEG33452.1"/>
    </source>
</evidence>
<proteinExistence type="inferred from homology"/>
<keyword evidence="4 5" id="KW-0418">Kinase</keyword>
<name>A0A5B9Q7P6_9BACT</name>
<sequence>MQPHFQNLRKKKIVLIGPPGAGKGTQAVRISELLQIPHISTGNMLREFVKTSEPPGAHLKSCLESGRLVPDETIVEIVNQRLSQEDCREGFVLDGFPRTLPQAEMLDLILKHKHTELDCCLSFSIDFEEVVKRIYHRSQCELRSDDTVEIAQERMRQFDRLTAPLLEYYREQGKILEVSSIGSVDEVFTEIADLLGNRQQPTFNTPKPSHSQKLSKC</sequence>
<feature type="binding site" evidence="5">
    <location>
        <position position="182"/>
    </location>
    <ligand>
        <name>ATP</name>
        <dbReference type="ChEBI" id="CHEBI:30616"/>
    </ligand>
</feature>
<feature type="binding site" evidence="5">
    <location>
        <begin position="95"/>
        <end position="98"/>
    </location>
    <ligand>
        <name>AMP</name>
        <dbReference type="ChEBI" id="CHEBI:456215"/>
    </ligand>
</feature>
<gene>
    <name evidence="8" type="primary">adk_1</name>
    <name evidence="5" type="synonym">adk</name>
    <name evidence="8" type="ORF">Pr1d_07150</name>
</gene>
<evidence type="ECO:0000256" key="2">
    <source>
        <dbReference type="ARBA" id="ARBA00022727"/>
    </source>
</evidence>
<feature type="binding site" evidence="5">
    <location>
        <begin position="20"/>
        <end position="25"/>
    </location>
    <ligand>
        <name>ATP</name>
        <dbReference type="ChEBI" id="CHEBI:30616"/>
    </ligand>
</feature>
<dbReference type="Proteomes" id="UP000323917">
    <property type="component" value="Chromosome"/>
</dbReference>